<keyword evidence="3 5" id="KW-1133">Transmembrane helix</keyword>
<feature type="transmembrane region" description="Helical" evidence="5">
    <location>
        <begin position="105"/>
        <end position="130"/>
    </location>
</feature>
<dbReference type="eggNOG" id="COG1714">
    <property type="taxonomic scope" value="Bacteria"/>
</dbReference>
<evidence type="ECO:0000259" key="6">
    <source>
        <dbReference type="Pfam" id="PF06271"/>
    </source>
</evidence>
<dbReference type="Pfam" id="PF06271">
    <property type="entry name" value="RDD"/>
    <property type="match status" value="1"/>
</dbReference>
<dbReference type="GO" id="GO:0016020">
    <property type="term" value="C:membrane"/>
    <property type="evidence" value="ECO:0007669"/>
    <property type="project" value="UniProtKB-SubCell"/>
</dbReference>
<evidence type="ECO:0000256" key="5">
    <source>
        <dbReference type="SAM" id="Phobius"/>
    </source>
</evidence>
<comment type="subcellular location">
    <subcellularLocation>
        <location evidence="1">Membrane</location>
        <topology evidence="1">Multi-pass membrane protein</topology>
    </subcellularLocation>
</comment>
<dbReference type="KEGG" id="cyn:Cyan7425_0904"/>
<evidence type="ECO:0000313" key="7">
    <source>
        <dbReference type="EMBL" id="ACL43290.1"/>
    </source>
</evidence>
<evidence type="ECO:0000256" key="4">
    <source>
        <dbReference type="ARBA" id="ARBA00023136"/>
    </source>
</evidence>
<dbReference type="AlphaFoldDB" id="B8HWY7"/>
<reference evidence="7" key="1">
    <citation type="submission" date="2009-01" db="EMBL/GenBank/DDBJ databases">
        <title>Complete sequence of chromosome Cyanothece sp. PCC 7425.</title>
        <authorList>
            <consortium name="US DOE Joint Genome Institute"/>
            <person name="Lucas S."/>
            <person name="Copeland A."/>
            <person name="Lapidus A."/>
            <person name="Glavina del Rio T."/>
            <person name="Dalin E."/>
            <person name="Tice H."/>
            <person name="Bruce D."/>
            <person name="Goodwin L."/>
            <person name="Pitluck S."/>
            <person name="Sims D."/>
            <person name="Meineke L."/>
            <person name="Brettin T."/>
            <person name="Detter J.C."/>
            <person name="Han C."/>
            <person name="Larimer F."/>
            <person name="Land M."/>
            <person name="Hauser L."/>
            <person name="Kyrpides N."/>
            <person name="Ovchinnikova G."/>
            <person name="Liberton M."/>
            <person name="Stoeckel J."/>
            <person name="Banerjee A."/>
            <person name="Singh A."/>
            <person name="Page L."/>
            <person name="Sato H."/>
            <person name="Zhao L."/>
            <person name="Sherman L."/>
            <person name="Pakrasi H."/>
            <person name="Richardson P."/>
        </authorList>
    </citation>
    <scope>NUCLEOTIDE SEQUENCE</scope>
    <source>
        <strain evidence="7">PCC 7425</strain>
    </source>
</reference>
<gene>
    <name evidence="7" type="ordered locus">Cyan7425_0904</name>
</gene>
<name>B8HWY7_CYAP4</name>
<feature type="transmembrane region" description="Helical" evidence="5">
    <location>
        <begin position="46"/>
        <end position="65"/>
    </location>
</feature>
<keyword evidence="4 5" id="KW-0472">Membrane</keyword>
<keyword evidence="2 5" id="KW-0812">Transmembrane</keyword>
<feature type="domain" description="RDD" evidence="6">
    <location>
        <begin position="14"/>
        <end position="149"/>
    </location>
</feature>
<proteinExistence type="predicted"/>
<protein>
    <submittedName>
        <fullName evidence="7">RDD domain containing protein</fullName>
    </submittedName>
</protein>
<feature type="transmembrane region" description="Helical" evidence="5">
    <location>
        <begin position="21"/>
        <end position="40"/>
    </location>
</feature>
<dbReference type="EMBL" id="CP001344">
    <property type="protein sequence ID" value="ACL43290.1"/>
    <property type="molecule type" value="Genomic_DNA"/>
</dbReference>
<evidence type="ECO:0000256" key="2">
    <source>
        <dbReference type="ARBA" id="ARBA00022692"/>
    </source>
</evidence>
<dbReference type="OrthoDB" id="462690at2"/>
<dbReference type="STRING" id="395961.Cyan7425_0904"/>
<evidence type="ECO:0000256" key="3">
    <source>
        <dbReference type="ARBA" id="ARBA00022989"/>
    </source>
</evidence>
<sequence>MSNLERIYNPLPRPKPWRRGVASTLDFILTWLLSLVAINPQGTVQWGQLLLFMLGWLGLRVIVVAQNKGQSPGHWAMDMKVVDERNRVPGLLELVKRESIVGGEALLAIVALSNLQLGLVIFLLLLPLVIDSSLAWTDSERQTLHDRLSRTQVVHTYRGFSLDRKLVRFLAKQRQRMR</sequence>
<dbReference type="HOGENOM" id="CLU_108009_0_0_3"/>
<evidence type="ECO:0000256" key="1">
    <source>
        <dbReference type="ARBA" id="ARBA00004141"/>
    </source>
</evidence>
<dbReference type="InterPro" id="IPR010432">
    <property type="entry name" value="RDD"/>
</dbReference>
<organism evidence="7">
    <name type="scientific">Cyanothece sp. (strain PCC 7425 / ATCC 29141)</name>
    <dbReference type="NCBI Taxonomy" id="395961"/>
    <lineage>
        <taxon>Bacteria</taxon>
        <taxon>Bacillati</taxon>
        <taxon>Cyanobacteriota</taxon>
        <taxon>Cyanophyceae</taxon>
        <taxon>Gomontiellales</taxon>
        <taxon>Cyanothecaceae</taxon>
        <taxon>Cyanothece</taxon>
    </lineage>
</organism>
<accession>B8HWY7</accession>